<keyword evidence="13" id="KW-1185">Reference proteome</keyword>
<evidence type="ECO:0000256" key="2">
    <source>
        <dbReference type="ARBA" id="ARBA00022553"/>
    </source>
</evidence>
<dbReference type="OrthoDB" id="9802426at2"/>
<accession>F1T9F8</accession>
<dbReference type="Gene3D" id="6.10.250.690">
    <property type="match status" value="1"/>
</dbReference>
<proteinExistence type="predicted"/>
<dbReference type="SUPFAM" id="SSF52172">
    <property type="entry name" value="CheY-like"/>
    <property type="match status" value="1"/>
</dbReference>
<dbReference type="AlphaFoldDB" id="F1T9F8"/>
<evidence type="ECO:0000313" key="13">
    <source>
        <dbReference type="Proteomes" id="UP000003860"/>
    </source>
</evidence>
<feature type="domain" description="OmpR/PhoB-type" evidence="11">
    <location>
        <begin position="126"/>
        <end position="224"/>
    </location>
</feature>
<evidence type="ECO:0000256" key="6">
    <source>
        <dbReference type="ARBA" id="ARBA00023163"/>
    </source>
</evidence>
<evidence type="ECO:0000256" key="5">
    <source>
        <dbReference type="ARBA" id="ARBA00023125"/>
    </source>
</evidence>
<dbReference type="PANTHER" id="PTHR48111">
    <property type="entry name" value="REGULATOR OF RPOS"/>
    <property type="match status" value="1"/>
</dbReference>
<evidence type="ECO:0000259" key="10">
    <source>
        <dbReference type="PROSITE" id="PS50110"/>
    </source>
</evidence>
<dbReference type="GO" id="GO:0006355">
    <property type="term" value="P:regulation of DNA-templated transcription"/>
    <property type="evidence" value="ECO:0007669"/>
    <property type="project" value="InterPro"/>
</dbReference>
<dbReference type="Proteomes" id="UP000003860">
    <property type="component" value="Unassembled WGS sequence"/>
</dbReference>
<gene>
    <name evidence="12" type="ORF">Cpap_3569</name>
</gene>
<keyword evidence="5 9" id="KW-0238">DNA-binding</keyword>
<evidence type="ECO:0000256" key="3">
    <source>
        <dbReference type="ARBA" id="ARBA00023012"/>
    </source>
</evidence>
<feature type="modified residue" description="4-aspartylphosphate" evidence="8">
    <location>
        <position position="53"/>
    </location>
</feature>
<dbReference type="eggNOG" id="COG0745">
    <property type="taxonomic scope" value="Bacteria"/>
</dbReference>
<dbReference type="InterPro" id="IPR001867">
    <property type="entry name" value="OmpR/PhoB-type_DNA-bd"/>
</dbReference>
<protein>
    <recommendedName>
        <fullName evidence="1">Stage 0 sporulation protein A homolog</fullName>
    </recommendedName>
</protein>
<feature type="domain" description="Response regulatory" evidence="10">
    <location>
        <begin position="2"/>
        <end position="118"/>
    </location>
</feature>
<comment type="caution">
    <text evidence="12">The sequence shown here is derived from an EMBL/GenBank/DDBJ whole genome shotgun (WGS) entry which is preliminary data.</text>
</comment>
<dbReference type="GO" id="GO:0005829">
    <property type="term" value="C:cytosol"/>
    <property type="evidence" value="ECO:0007669"/>
    <property type="project" value="TreeGrafter"/>
</dbReference>
<dbReference type="Pfam" id="PF00486">
    <property type="entry name" value="Trans_reg_C"/>
    <property type="match status" value="1"/>
</dbReference>
<dbReference type="GO" id="GO:0000976">
    <property type="term" value="F:transcription cis-regulatory region binding"/>
    <property type="evidence" value="ECO:0007669"/>
    <property type="project" value="TreeGrafter"/>
</dbReference>
<dbReference type="InterPro" id="IPR036388">
    <property type="entry name" value="WH-like_DNA-bd_sf"/>
</dbReference>
<dbReference type="SMART" id="SM00448">
    <property type="entry name" value="REC"/>
    <property type="match status" value="1"/>
</dbReference>
<dbReference type="SMART" id="SM00862">
    <property type="entry name" value="Trans_reg_C"/>
    <property type="match status" value="1"/>
</dbReference>
<evidence type="ECO:0000313" key="12">
    <source>
        <dbReference type="EMBL" id="EGD49140.1"/>
    </source>
</evidence>
<keyword evidence="2 8" id="KW-0597">Phosphoprotein</keyword>
<evidence type="ECO:0000259" key="11">
    <source>
        <dbReference type="PROSITE" id="PS51755"/>
    </source>
</evidence>
<feature type="DNA-binding region" description="OmpR/PhoB-type" evidence="9">
    <location>
        <begin position="126"/>
        <end position="224"/>
    </location>
</feature>
<dbReference type="Pfam" id="PF00072">
    <property type="entry name" value="Response_reg"/>
    <property type="match status" value="1"/>
</dbReference>
<keyword evidence="3" id="KW-0902">Two-component regulatory system</keyword>
<reference evidence="12" key="1">
    <citation type="submission" date="2009-07" db="EMBL/GenBank/DDBJ databases">
        <authorList>
            <consortium name="US DOE Joint Genome Institute (JGI-PGF)"/>
            <person name="Lucas S."/>
            <person name="Copeland A."/>
            <person name="Lapidus A."/>
            <person name="Glavina del Rio T."/>
            <person name="Tice H."/>
            <person name="Bruce D."/>
            <person name="Goodwin L."/>
            <person name="Pitluck S."/>
            <person name="Larimer F."/>
            <person name="Land M.L."/>
            <person name="Mouttaki H."/>
            <person name="He Z."/>
            <person name="Zhou J."/>
            <person name="Hemme C.L."/>
        </authorList>
    </citation>
    <scope>NUCLEOTIDE SEQUENCE [LARGE SCALE GENOMIC DNA]</scope>
    <source>
        <strain evidence="12">DSM 2782</strain>
    </source>
</reference>
<dbReference type="EMBL" id="ACXX02000002">
    <property type="protein sequence ID" value="EGD49140.1"/>
    <property type="molecule type" value="Genomic_DNA"/>
</dbReference>
<dbReference type="InterPro" id="IPR039420">
    <property type="entry name" value="WalR-like"/>
</dbReference>
<dbReference type="InterPro" id="IPR011006">
    <property type="entry name" value="CheY-like_superfamily"/>
</dbReference>
<evidence type="ECO:0000256" key="7">
    <source>
        <dbReference type="ARBA" id="ARBA00024867"/>
    </source>
</evidence>
<dbReference type="CDD" id="cd00383">
    <property type="entry name" value="trans_reg_C"/>
    <property type="match status" value="1"/>
</dbReference>
<comment type="function">
    <text evidence="7">May play the central regulatory role in sporulation. It may be an element of the effector pathway responsible for the activation of sporulation genes in response to nutritional stress. Spo0A may act in concert with spo0H (a sigma factor) to control the expression of some genes that are critical to the sporulation process.</text>
</comment>
<evidence type="ECO:0000256" key="9">
    <source>
        <dbReference type="PROSITE-ProRule" id="PRU01091"/>
    </source>
</evidence>
<evidence type="ECO:0000256" key="8">
    <source>
        <dbReference type="PROSITE-ProRule" id="PRU00169"/>
    </source>
</evidence>
<dbReference type="GO" id="GO:0032993">
    <property type="term" value="C:protein-DNA complex"/>
    <property type="evidence" value="ECO:0007669"/>
    <property type="project" value="TreeGrafter"/>
</dbReference>
<dbReference type="PROSITE" id="PS51755">
    <property type="entry name" value="OMPR_PHOB"/>
    <property type="match status" value="1"/>
</dbReference>
<evidence type="ECO:0000256" key="4">
    <source>
        <dbReference type="ARBA" id="ARBA00023015"/>
    </source>
</evidence>
<reference evidence="12" key="2">
    <citation type="submission" date="2011-01" db="EMBL/GenBank/DDBJ databases">
        <title>The Non-contiguous Finished genome of Clostridium papyrosolvens.</title>
        <authorList>
            <person name="Lucas S."/>
            <person name="Copeland A."/>
            <person name="Lapidus A."/>
            <person name="Cheng J.-F."/>
            <person name="Goodwin L."/>
            <person name="Pitluck S."/>
            <person name="Misra M."/>
            <person name="Chertkov O."/>
            <person name="Detter J.C."/>
            <person name="Han C."/>
            <person name="Tapia R."/>
            <person name="Land M."/>
            <person name="Hauser L."/>
            <person name="Kyrpides N."/>
            <person name="Ivanova N."/>
            <person name="Pagani I."/>
            <person name="Mouttaki H."/>
            <person name="He Z."/>
            <person name="Zhou J."/>
            <person name="Hemme C.L."/>
            <person name="Woyke T."/>
        </authorList>
    </citation>
    <scope>NUCLEOTIDE SEQUENCE [LARGE SCALE GENOMIC DNA]</scope>
    <source>
        <strain evidence="12">DSM 2782</strain>
    </source>
</reference>
<dbReference type="SUPFAM" id="SSF46894">
    <property type="entry name" value="C-terminal effector domain of the bipartite response regulators"/>
    <property type="match status" value="1"/>
</dbReference>
<dbReference type="InterPro" id="IPR001789">
    <property type="entry name" value="Sig_transdc_resp-reg_receiver"/>
</dbReference>
<dbReference type="PROSITE" id="PS50110">
    <property type="entry name" value="RESPONSE_REGULATORY"/>
    <property type="match status" value="1"/>
</dbReference>
<dbReference type="Gene3D" id="3.40.50.2300">
    <property type="match status" value="1"/>
</dbReference>
<dbReference type="Gene3D" id="1.10.10.10">
    <property type="entry name" value="Winged helix-like DNA-binding domain superfamily/Winged helix DNA-binding domain"/>
    <property type="match status" value="1"/>
</dbReference>
<dbReference type="PANTHER" id="PTHR48111:SF22">
    <property type="entry name" value="REGULATOR OF RPOS"/>
    <property type="match status" value="1"/>
</dbReference>
<sequence>MRVLLIEDDENLSAVIEEQLQKEGYITNRCADGETALFYALNLEYGYDIVLLDRMLPIIDGLTILKAMRRKQIYTPVLMMTGLGELDDKIDGLDCGADDYLVKPFHIKELLARVRALTRRPTDIVEEVLRAYDLTLDAGQRRLTSNGYSIILTQKEADVMAAFLESPDKTQTRDGLLWKVWGGRGEVEDGNVDNYIHFLRKRLRELGCKTTIKTVYGAGYRLEESP</sequence>
<dbReference type="STRING" id="588581.Cpap_3569"/>
<keyword evidence="4" id="KW-0805">Transcription regulation</keyword>
<evidence type="ECO:0000256" key="1">
    <source>
        <dbReference type="ARBA" id="ARBA00018672"/>
    </source>
</evidence>
<organism evidence="12 13">
    <name type="scientific">Ruminiclostridium papyrosolvens DSM 2782</name>
    <dbReference type="NCBI Taxonomy" id="588581"/>
    <lineage>
        <taxon>Bacteria</taxon>
        <taxon>Bacillati</taxon>
        <taxon>Bacillota</taxon>
        <taxon>Clostridia</taxon>
        <taxon>Eubacteriales</taxon>
        <taxon>Oscillospiraceae</taxon>
        <taxon>Ruminiclostridium</taxon>
    </lineage>
</organism>
<name>F1T9F8_9FIRM</name>
<keyword evidence="6" id="KW-0804">Transcription</keyword>
<dbReference type="InterPro" id="IPR016032">
    <property type="entry name" value="Sig_transdc_resp-reg_C-effctor"/>
</dbReference>
<dbReference type="GO" id="GO:0000156">
    <property type="term" value="F:phosphorelay response regulator activity"/>
    <property type="evidence" value="ECO:0007669"/>
    <property type="project" value="TreeGrafter"/>
</dbReference>
<dbReference type="RefSeq" id="WP_004617303.1">
    <property type="nucleotide sequence ID" value="NZ_ACXX02000002.1"/>
</dbReference>